<evidence type="ECO:0000259" key="6">
    <source>
        <dbReference type="Pfam" id="PF14940"/>
    </source>
</evidence>
<evidence type="ECO:0000256" key="5">
    <source>
        <dbReference type="SAM" id="Phobius"/>
    </source>
</evidence>
<evidence type="ECO:0000256" key="3">
    <source>
        <dbReference type="ARBA" id="ARBA00022989"/>
    </source>
</evidence>
<keyword evidence="8" id="KW-1185">Reference proteome</keyword>
<feature type="transmembrane region" description="Helical" evidence="5">
    <location>
        <begin position="234"/>
        <end position="258"/>
    </location>
</feature>
<keyword evidence="2 5" id="KW-0812">Transmembrane</keyword>
<accession>A0ABD1EUJ5</accession>
<sequence length="274" mass="31693">MTSSPVYNLSNFIKTKPPLIVFLICLVALAASTFYFAFDIQRNEPVTNRDKERDWVRLLRHFNQLDTCINSYTWNDEINLLEKESSRKNEISVFSKVRIENATILSGFFEVHGTLTLQGWYSTDCAEADQQPENMEIFFHIPPFNASLNNTIDVCATIKGSAKYLPFVKDSLCIPTDPPNKLNVSSKSQKGYLKSKSPKMKDSTFCENGEYGQLTFNLKRPKAEYLNDDVRTRIYVHLIWCSYFLVFVIFGILLFSIIKKSNYLEKKEQVERLL</sequence>
<dbReference type="PANTHER" id="PTHR16002:SF4">
    <property type="entry name" value="TMEM248_TMEM219 DOMAIN-CONTAINING PROTEIN"/>
    <property type="match status" value="1"/>
</dbReference>
<proteinExistence type="predicted"/>
<dbReference type="PANTHER" id="PTHR16002">
    <property type="entry name" value="TRANSMEMBRANE PROTEIN 248-LIKE"/>
    <property type="match status" value="1"/>
</dbReference>
<dbReference type="GO" id="GO:0016020">
    <property type="term" value="C:membrane"/>
    <property type="evidence" value="ECO:0007669"/>
    <property type="project" value="UniProtKB-SubCell"/>
</dbReference>
<dbReference type="InterPro" id="IPR039587">
    <property type="entry name" value="TMEM248/TMEM219_dom"/>
</dbReference>
<dbReference type="Pfam" id="PF14940">
    <property type="entry name" value="TMEM219"/>
    <property type="match status" value="1"/>
</dbReference>
<evidence type="ECO:0000313" key="7">
    <source>
        <dbReference type="EMBL" id="KAL1502426.1"/>
    </source>
</evidence>
<dbReference type="EMBL" id="JBDJPC010000005">
    <property type="protein sequence ID" value="KAL1502426.1"/>
    <property type="molecule type" value="Genomic_DNA"/>
</dbReference>
<gene>
    <name evidence="7" type="ORF">ABEB36_007567</name>
</gene>
<protein>
    <recommendedName>
        <fullName evidence="6">TMEM248/TMEM219 domain-containing protein</fullName>
    </recommendedName>
</protein>
<evidence type="ECO:0000256" key="4">
    <source>
        <dbReference type="ARBA" id="ARBA00023136"/>
    </source>
</evidence>
<evidence type="ECO:0000256" key="1">
    <source>
        <dbReference type="ARBA" id="ARBA00004370"/>
    </source>
</evidence>
<organism evidence="7 8">
    <name type="scientific">Hypothenemus hampei</name>
    <name type="common">Coffee berry borer</name>
    <dbReference type="NCBI Taxonomy" id="57062"/>
    <lineage>
        <taxon>Eukaryota</taxon>
        <taxon>Metazoa</taxon>
        <taxon>Ecdysozoa</taxon>
        <taxon>Arthropoda</taxon>
        <taxon>Hexapoda</taxon>
        <taxon>Insecta</taxon>
        <taxon>Pterygota</taxon>
        <taxon>Neoptera</taxon>
        <taxon>Endopterygota</taxon>
        <taxon>Coleoptera</taxon>
        <taxon>Polyphaga</taxon>
        <taxon>Cucujiformia</taxon>
        <taxon>Curculionidae</taxon>
        <taxon>Scolytinae</taxon>
        <taxon>Hypothenemus</taxon>
    </lineage>
</organism>
<keyword evidence="3 5" id="KW-1133">Transmembrane helix</keyword>
<dbReference type="Proteomes" id="UP001566132">
    <property type="component" value="Unassembled WGS sequence"/>
</dbReference>
<dbReference type="InterPro" id="IPR039493">
    <property type="entry name" value="TMEM248/TMEM219"/>
</dbReference>
<reference evidence="7 8" key="1">
    <citation type="submission" date="2024-05" db="EMBL/GenBank/DDBJ databases">
        <title>Genetic variation in Jamaican populations of the coffee berry borer (Hypothenemus hampei).</title>
        <authorList>
            <person name="Errbii M."/>
            <person name="Myrie A."/>
        </authorList>
    </citation>
    <scope>NUCLEOTIDE SEQUENCE [LARGE SCALE GENOMIC DNA]</scope>
    <source>
        <strain evidence="7">JA-Hopewell-2020-01-JO</strain>
        <tissue evidence="7">Whole body</tissue>
    </source>
</reference>
<comment type="subcellular location">
    <subcellularLocation>
        <location evidence="1">Membrane</location>
    </subcellularLocation>
</comment>
<keyword evidence="4 5" id="KW-0472">Membrane</keyword>
<dbReference type="AlphaFoldDB" id="A0ABD1EUJ5"/>
<feature type="domain" description="TMEM248/TMEM219" evidence="6">
    <location>
        <begin position="9"/>
        <end position="76"/>
    </location>
</feature>
<feature type="transmembrane region" description="Helical" evidence="5">
    <location>
        <begin position="20"/>
        <end position="38"/>
    </location>
</feature>
<evidence type="ECO:0000313" key="8">
    <source>
        <dbReference type="Proteomes" id="UP001566132"/>
    </source>
</evidence>
<evidence type="ECO:0000256" key="2">
    <source>
        <dbReference type="ARBA" id="ARBA00022692"/>
    </source>
</evidence>
<name>A0ABD1EUJ5_HYPHA</name>
<comment type="caution">
    <text evidence="7">The sequence shown here is derived from an EMBL/GenBank/DDBJ whole genome shotgun (WGS) entry which is preliminary data.</text>
</comment>